<accession>A0A5B0RXY9</accession>
<dbReference type="AlphaFoldDB" id="A0A5B0RXY9"/>
<organism evidence="2 3">
    <name type="scientific">Puccinia graminis f. sp. tritici</name>
    <dbReference type="NCBI Taxonomy" id="56615"/>
    <lineage>
        <taxon>Eukaryota</taxon>
        <taxon>Fungi</taxon>
        <taxon>Dikarya</taxon>
        <taxon>Basidiomycota</taxon>
        <taxon>Pucciniomycotina</taxon>
        <taxon>Pucciniomycetes</taxon>
        <taxon>Pucciniales</taxon>
        <taxon>Pucciniaceae</taxon>
        <taxon>Puccinia</taxon>
    </lineage>
</organism>
<dbReference type="Proteomes" id="UP000325313">
    <property type="component" value="Unassembled WGS sequence"/>
</dbReference>
<feature type="region of interest" description="Disordered" evidence="1">
    <location>
        <begin position="28"/>
        <end position="58"/>
    </location>
</feature>
<name>A0A5B0RXY9_PUCGR</name>
<reference evidence="2 3" key="1">
    <citation type="submission" date="2019-05" db="EMBL/GenBank/DDBJ databases">
        <title>Emergence of the Ug99 lineage of the wheat stem rust pathogen through somatic hybridization.</title>
        <authorList>
            <person name="Li F."/>
            <person name="Upadhyaya N.M."/>
            <person name="Sperschneider J."/>
            <person name="Matny O."/>
            <person name="Nguyen-Phuc H."/>
            <person name="Mago R."/>
            <person name="Raley C."/>
            <person name="Miller M.E."/>
            <person name="Silverstein K.A.T."/>
            <person name="Henningsen E."/>
            <person name="Hirsch C.D."/>
            <person name="Visser B."/>
            <person name="Pretorius Z.A."/>
            <person name="Steffenson B.J."/>
            <person name="Schwessinger B."/>
            <person name="Dodds P.N."/>
            <person name="Figueroa M."/>
        </authorList>
    </citation>
    <scope>NUCLEOTIDE SEQUENCE [LARGE SCALE GENOMIC DNA]</scope>
    <source>
        <strain evidence="2 3">Ug99</strain>
    </source>
</reference>
<dbReference type="EMBL" id="VDEP01000115">
    <property type="protein sequence ID" value="KAA1129955.1"/>
    <property type="molecule type" value="Genomic_DNA"/>
</dbReference>
<feature type="compositionally biased region" description="Basic and acidic residues" evidence="1">
    <location>
        <begin position="41"/>
        <end position="58"/>
    </location>
</feature>
<gene>
    <name evidence="2" type="ORF">PGTUg99_000058</name>
</gene>
<protein>
    <submittedName>
        <fullName evidence="2">Uncharacterized protein</fullName>
    </submittedName>
</protein>
<evidence type="ECO:0000313" key="3">
    <source>
        <dbReference type="Proteomes" id="UP000325313"/>
    </source>
</evidence>
<proteinExistence type="predicted"/>
<comment type="caution">
    <text evidence="2">The sequence shown here is derived from an EMBL/GenBank/DDBJ whole genome shotgun (WGS) entry which is preliminary data.</text>
</comment>
<evidence type="ECO:0000256" key="1">
    <source>
        <dbReference type="SAM" id="MobiDB-lite"/>
    </source>
</evidence>
<evidence type="ECO:0000313" key="2">
    <source>
        <dbReference type="EMBL" id="KAA1129955.1"/>
    </source>
</evidence>
<sequence>MVESCASRLQPTTGSVLKICTSAHSAHSGRVTRVTNYTPERISRLDRGLRDGDLAHPS</sequence>